<evidence type="ECO:0000256" key="4">
    <source>
        <dbReference type="HAMAP-Rule" id="MF_01411"/>
    </source>
</evidence>
<protein>
    <recommendedName>
        <fullName evidence="4">LPS-assembly protein LptD</fullName>
    </recommendedName>
</protein>
<evidence type="ECO:0000256" key="2">
    <source>
        <dbReference type="ARBA" id="ARBA00023136"/>
    </source>
</evidence>
<dbReference type="Gene3D" id="2.60.450.10">
    <property type="entry name" value="Lipopolysaccharide (LPS) transport protein A like domain"/>
    <property type="match status" value="1"/>
</dbReference>
<comment type="function">
    <text evidence="4">Together with LptE, is involved in the assembly of lipopolysaccharide (LPS) at the surface of the outer membrane.</text>
</comment>
<feature type="chain" id="PRO_5017490704" description="LPS-assembly protein LptD" evidence="4">
    <location>
        <begin position="29"/>
        <end position="861"/>
    </location>
</feature>
<evidence type="ECO:0000313" key="9">
    <source>
        <dbReference type="Proteomes" id="UP000242317"/>
    </source>
</evidence>
<evidence type="ECO:0000313" key="8">
    <source>
        <dbReference type="EMBL" id="SDB88002.1"/>
    </source>
</evidence>
<dbReference type="Pfam" id="PF04453">
    <property type="entry name" value="LptD"/>
    <property type="match status" value="1"/>
</dbReference>
<feature type="domain" description="LptD C-terminal" evidence="7">
    <location>
        <begin position="390"/>
        <end position="768"/>
    </location>
</feature>
<comment type="similarity">
    <text evidence="4">Belongs to the LptD family.</text>
</comment>
<organism evidence="8 9">
    <name type="scientific">Acinetobacter marinus</name>
    <dbReference type="NCBI Taxonomy" id="281375"/>
    <lineage>
        <taxon>Bacteria</taxon>
        <taxon>Pseudomonadati</taxon>
        <taxon>Pseudomonadota</taxon>
        <taxon>Gammaproteobacteria</taxon>
        <taxon>Moraxellales</taxon>
        <taxon>Moraxellaceae</taxon>
        <taxon>Acinetobacter</taxon>
    </lineage>
</organism>
<dbReference type="RefSeq" id="WP_244515944.1">
    <property type="nucleotide sequence ID" value="NZ_FMYK01000001.1"/>
</dbReference>
<dbReference type="AlphaFoldDB" id="A0A1G6H160"/>
<evidence type="ECO:0000259" key="7">
    <source>
        <dbReference type="Pfam" id="PF04453"/>
    </source>
</evidence>
<dbReference type="PANTHER" id="PTHR30189:SF1">
    <property type="entry name" value="LPS-ASSEMBLY PROTEIN LPTD"/>
    <property type="match status" value="1"/>
</dbReference>
<keyword evidence="9" id="KW-1185">Reference proteome</keyword>
<comment type="subunit">
    <text evidence="4">Component of the lipopolysaccharide transport and assembly complex. Interacts with LptE and LptA.</text>
</comment>
<dbReference type="GO" id="GO:0043165">
    <property type="term" value="P:Gram-negative-bacterium-type cell outer membrane assembly"/>
    <property type="evidence" value="ECO:0007669"/>
    <property type="project" value="UniProtKB-UniRule"/>
</dbReference>
<evidence type="ECO:0000256" key="3">
    <source>
        <dbReference type="ARBA" id="ARBA00023237"/>
    </source>
</evidence>
<feature type="signal peptide" evidence="4">
    <location>
        <begin position="1"/>
        <end position="28"/>
    </location>
</feature>
<feature type="domain" description="Organic solvent tolerance-like N-terminal" evidence="6">
    <location>
        <begin position="155"/>
        <end position="234"/>
    </location>
</feature>
<keyword evidence="2 4" id="KW-0472">Membrane</keyword>
<dbReference type="InterPro" id="IPR005653">
    <property type="entry name" value="OstA-like_N"/>
</dbReference>
<keyword evidence="3 4" id="KW-0998">Cell outer membrane</keyword>
<feature type="compositionally biased region" description="Low complexity" evidence="5">
    <location>
        <begin position="71"/>
        <end position="85"/>
    </location>
</feature>
<comment type="caution">
    <text evidence="4">Lacks conserved residue(s) required for the propagation of feature annotation.</text>
</comment>
<dbReference type="Pfam" id="PF03968">
    <property type="entry name" value="LptD_N"/>
    <property type="match status" value="1"/>
</dbReference>
<dbReference type="GO" id="GO:0009279">
    <property type="term" value="C:cell outer membrane"/>
    <property type="evidence" value="ECO:0007669"/>
    <property type="project" value="UniProtKB-SubCell"/>
</dbReference>
<dbReference type="InterPro" id="IPR020889">
    <property type="entry name" value="LipoPS_assembly_LptD"/>
</dbReference>
<dbReference type="InterPro" id="IPR050218">
    <property type="entry name" value="LptD"/>
</dbReference>
<dbReference type="Proteomes" id="UP000242317">
    <property type="component" value="Unassembled WGS sequence"/>
</dbReference>
<dbReference type="GO" id="GO:1990351">
    <property type="term" value="C:transporter complex"/>
    <property type="evidence" value="ECO:0007669"/>
    <property type="project" value="TreeGrafter"/>
</dbReference>
<dbReference type="InterPro" id="IPR007543">
    <property type="entry name" value="LptD_C"/>
</dbReference>
<gene>
    <name evidence="4" type="primary">lptD</name>
    <name evidence="8" type="ORF">SAMN05421749_101648</name>
</gene>
<comment type="subcellular location">
    <subcellularLocation>
        <location evidence="4">Cell outer membrane</location>
    </subcellularLocation>
</comment>
<dbReference type="GO" id="GO:0015920">
    <property type="term" value="P:lipopolysaccharide transport"/>
    <property type="evidence" value="ECO:0007669"/>
    <property type="project" value="InterPro"/>
</dbReference>
<feature type="region of interest" description="Disordered" evidence="5">
    <location>
        <begin position="38"/>
        <end position="93"/>
    </location>
</feature>
<accession>A0A1G6H160</accession>
<dbReference type="EMBL" id="FMYK01000001">
    <property type="protein sequence ID" value="SDB88002.1"/>
    <property type="molecule type" value="Genomic_DNA"/>
</dbReference>
<evidence type="ECO:0000259" key="6">
    <source>
        <dbReference type="Pfam" id="PF03968"/>
    </source>
</evidence>
<name>A0A1G6H160_9GAMM</name>
<evidence type="ECO:0000256" key="1">
    <source>
        <dbReference type="ARBA" id="ARBA00022729"/>
    </source>
</evidence>
<keyword evidence="1 4" id="KW-0732">Signal</keyword>
<dbReference type="HAMAP" id="MF_01411">
    <property type="entry name" value="LPS_assembly_LptD"/>
    <property type="match status" value="1"/>
</dbReference>
<reference evidence="9" key="1">
    <citation type="submission" date="2016-09" db="EMBL/GenBank/DDBJ databases">
        <authorList>
            <person name="Varghese N."/>
            <person name="Submissions S."/>
        </authorList>
    </citation>
    <scope>NUCLEOTIDE SEQUENCE [LARGE SCALE GENOMIC DNA]</scope>
    <source>
        <strain evidence="9">ANC 3699</strain>
    </source>
</reference>
<evidence type="ECO:0000256" key="5">
    <source>
        <dbReference type="SAM" id="MobiDB-lite"/>
    </source>
</evidence>
<dbReference type="PANTHER" id="PTHR30189">
    <property type="entry name" value="LPS-ASSEMBLY PROTEIN"/>
    <property type="match status" value="1"/>
</dbReference>
<proteinExistence type="inferred from homology"/>
<feature type="compositionally biased region" description="Low complexity" evidence="5">
    <location>
        <begin position="38"/>
        <end position="63"/>
    </location>
</feature>
<sequence length="861" mass="97095" precursor="true">MTHQFKKNALFKAIIGLMSLTAFNMAYAEVESAQSDAAETAEQQGASEQTTAQQASTTVQADQDQAEQDTAETTQTSTAKTVKAKNSNLTPANSEKAQQFYQQYYLSPAEVIASDRNDVHPDRLCSGVWVTPIGSNVEAPSDPTQATATIGAETAYYDPNGTSVLEGDVQIDQQGRSIRADRVEIDPTQTYAKAQGEVQMAQGGLFAQSDEINYNLKTQQGDLKDSYYISEEQQAHGYASDIRRTAPDIVTLENASYSTCAPSTSPAWHIQAKSIELNQTTGRGVTKDARLYIKNTPIVPVPYFNFPIDDRRTTGFLVPSFGYTNDGGVQLSVPYYLNLAPNYDLTVTPRYLNERGFMAEGEFNYLTENYGAGKIWGGYLPGDNSYDNQDRKELHWQHFWKINNQWSTAVDYNYVSDEDYFSDLGNSLNSEDETYQERTWVLNYANGIPGITAQLKVQDFQTLDESLEDVEKPYAKLPQLIFHYEGGNYDGLEYGFYNDTAYFKKSIDDGSALESSGTRIYNQLYSRYNYRTPSLFVIPEVSVRSINTYFDRDSKVSQGYDENESVEKSVSVPQFTLDTGMTFEKQGKFLQTISPRLFYAYAPYQQQDGYPNFDSTYASISYDRLFSPYRFYGHDRLEDNNFASLGVTYRLYDQVGLERLRASIGQSFYFADRKVRLDTDNDPIATDDYSGPVMTFSSQLSNTINVNSNVAFDADGKNTLSNLTLSYADDVGQLYNLGYIYRDELADLRQQAYQQVVGSFVQPIHNNWRLMGHVQYDIDNDLTREILLGVNYESCCWGVSVYARRYYNDLDDPTDEDVSAKKAIMAEFSLKGLGGLTGKLASLLEDRVIGFDHVNQTWTQR</sequence>